<protein>
    <submittedName>
        <fullName evidence="2">DUF1279 domain-containing protein</fullName>
    </submittedName>
</protein>
<evidence type="ECO:0000313" key="1">
    <source>
        <dbReference type="Proteomes" id="UP000887576"/>
    </source>
</evidence>
<dbReference type="Proteomes" id="UP000887576">
    <property type="component" value="Unplaced"/>
</dbReference>
<organism evidence="1 2">
    <name type="scientific">Panagrolaimus sp. JU765</name>
    <dbReference type="NCBI Taxonomy" id="591449"/>
    <lineage>
        <taxon>Eukaryota</taxon>
        <taxon>Metazoa</taxon>
        <taxon>Ecdysozoa</taxon>
        <taxon>Nematoda</taxon>
        <taxon>Chromadorea</taxon>
        <taxon>Rhabditida</taxon>
        <taxon>Tylenchina</taxon>
        <taxon>Panagrolaimomorpha</taxon>
        <taxon>Panagrolaimoidea</taxon>
        <taxon>Panagrolaimidae</taxon>
        <taxon>Panagrolaimus</taxon>
    </lineage>
</organism>
<sequence length="253" mass="29139">MIAQKCFQTYCVNSYRLSVIRPLKLWTISQQSRLLSSTSGNDSTNKRCPFNYIKLSSRFSSLSKDEKDVKKTTTTTIELTDETPAGFYAKCKYYFKQFGYIAIPVHCVSSTLWLCAAYLLVKSGVDVIALLQWLHVPEFLVEKVKNTPETAGVLVVTLLLYKIIAPLRYATTLAGIQLSFWTLRRLGKLKTAKEIQVEVRAGYEKYQQAIRRLNERRITNIAAFAKKLDYITSSTATTRKYSNNFRFRDQWNF</sequence>
<name>A0AC34Q7C2_9BILA</name>
<proteinExistence type="predicted"/>
<reference evidence="2" key="1">
    <citation type="submission" date="2022-11" db="UniProtKB">
        <authorList>
            <consortium name="WormBaseParasite"/>
        </authorList>
    </citation>
    <scope>IDENTIFICATION</scope>
</reference>
<accession>A0AC34Q7C2</accession>
<dbReference type="WBParaSite" id="JU765_v2.g13636.t1">
    <property type="protein sequence ID" value="JU765_v2.g13636.t1"/>
    <property type="gene ID" value="JU765_v2.g13636"/>
</dbReference>
<evidence type="ECO:0000313" key="2">
    <source>
        <dbReference type="WBParaSite" id="JU765_v2.g13636.t1"/>
    </source>
</evidence>